<evidence type="ECO:0000313" key="6">
    <source>
        <dbReference type="Proteomes" id="UP001187192"/>
    </source>
</evidence>
<feature type="compositionally biased region" description="Polar residues" evidence="3">
    <location>
        <begin position="35"/>
        <end position="47"/>
    </location>
</feature>
<feature type="domain" description="Bromo" evidence="4">
    <location>
        <begin position="101"/>
        <end position="171"/>
    </location>
</feature>
<dbReference type="PANTHER" id="PTHR22881">
    <property type="entry name" value="BROMODOMAIN CONTAINING PROTEIN"/>
    <property type="match status" value="1"/>
</dbReference>
<dbReference type="Proteomes" id="UP001187192">
    <property type="component" value="Unassembled WGS sequence"/>
</dbReference>
<dbReference type="InterPro" id="IPR036427">
    <property type="entry name" value="Bromodomain-like_sf"/>
</dbReference>
<evidence type="ECO:0000313" key="5">
    <source>
        <dbReference type="EMBL" id="GMN40660.1"/>
    </source>
</evidence>
<protein>
    <recommendedName>
        <fullName evidence="4">Bromo domain-containing protein</fullName>
    </recommendedName>
</protein>
<keyword evidence="6" id="KW-1185">Reference proteome</keyword>
<gene>
    <name evidence="5" type="ORF">TIFTF001_009883</name>
</gene>
<dbReference type="PROSITE" id="PS00633">
    <property type="entry name" value="BROMODOMAIN_1"/>
    <property type="match status" value="1"/>
</dbReference>
<evidence type="ECO:0000256" key="2">
    <source>
        <dbReference type="PROSITE-ProRule" id="PRU00035"/>
    </source>
</evidence>
<dbReference type="CDD" id="cd04369">
    <property type="entry name" value="Bromodomain"/>
    <property type="match status" value="1"/>
</dbReference>
<evidence type="ECO:0000259" key="4">
    <source>
        <dbReference type="PROSITE" id="PS50014"/>
    </source>
</evidence>
<dbReference type="AlphaFoldDB" id="A0AA88D1P2"/>
<feature type="compositionally biased region" description="Basic and acidic residues" evidence="3">
    <location>
        <begin position="51"/>
        <end position="76"/>
    </location>
</feature>
<evidence type="ECO:0000256" key="1">
    <source>
        <dbReference type="ARBA" id="ARBA00023117"/>
    </source>
</evidence>
<dbReference type="SUPFAM" id="SSF47370">
    <property type="entry name" value="Bromodomain"/>
    <property type="match status" value="1"/>
</dbReference>
<dbReference type="InterPro" id="IPR018359">
    <property type="entry name" value="Bromodomain_CS"/>
</dbReference>
<dbReference type="PRINTS" id="PR00503">
    <property type="entry name" value="BROMODOMAIN"/>
</dbReference>
<comment type="caution">
    <text evidence="5">The sequence shown here is derived from an EMBL/GenBank/DDBJ whole genome shotgun (WGS) entry which is preliminary data.</text>
</comment>
<dbReference type="InterPro" id="IPR001487">
    <property type="entry name" value="Bromodomain"/>
</dbReference>
<feature type="compositionally biased region" description="Basic residues" evidence="3">
    <location>
        <begin position="20"/>
        <end position="29"/>
    </location>
</feature>
<sequence>MESDLSLTHIPPDQGPASRTRSRKKRKLRPLLDVASSSASPPLNQGSKKSRHEDHQANGDQGVVRDRGSTKHEKQDSWSTEPSKLWLPEKRILELILDILQRKDTHEIFAEPVDPEEVEDYYEIIKEPMDFGTMRAKLHEGMYRSLEQFEHDVFLITKNAMHFNSSATIYFRQARAINELATKVFHDLKTRPESFELEFSDSRRRSSRRPQVEAGNSVHRTRPKFARNVKSGSMVIDESSKSMPCSLSASPNIRRSMPVRNGCSGLVSHLDANDHKVPGGAGDDGRSGYIETDRRCMYEPSMSFINENESIASMISCNKKPLELVIQQDISYRESLMMFAKDLGPIVLTIARRKLLGWFPTQKSIFSMTSSNNHWAPSAQDTAFTSSMCQNFVDQVHMHPMDSEGDGEGEKMNMSDKMGSTLLKVQGGSDTSNPSVCLSHKLHQNQSSGNQLCPSGDLNSLSAGFKITGNASTTMVNDAKLNIKARALELAFDHSRSNLMRLGLKNTDMSNFSHSEVSTSMLSPCYLGEDNHGRAERGPCFLVSGSCEADGVMTTDRRKTSTPHFIFDLPYLRARLGQANALGQDTFLQQS</sequence>
<dbReference type="Gene3D" id="1.20.920.10">
    <property type="entry name" value="Bromodomain-like"/>
    <property type="match status" value="1"/>
</dbReference>
<feature type="region of interest" description="Disordered" evidence="3">
    <location>
        <begin position="199"/>
        <end position="223"/>
    </location>
</feature>
<evidence type="ECO:0000256" key="3">
    <source>
        <dbReference type="SAM" id="MobiDB-lite"/>
    </source>
</evidence>
<accession>A0AA88D1P2</accession>
<organism evidence="5 6">
    <name type="scientific">Ficus carica</name>
    <name type="common">Common fig</name>
    <dbReference type="NCBI Taxonomy" id="3494"/>
    <lineage>
        <taxon>Eukaryota</taxon>
        <taxon>Viridiplantae</taxon>
        <taxon>Streptophyta</taxon>
        <taxon>Embryophyta</taxon>
        <taxon>Tracheophyta</taxon>
        <taxon>Spermatophyta</taxon>
        <taxon>Magnoliopsida</taxon>
        <taxon>eudicotyledons</taxon>
        <taxon>Gunneridae</taxon>
        <taxon>Pentapetalae</taxon>
        <taxon>rosids</taxon>
        <taxon>fabids</taxon>
        <taxon>Rosales</taxon>
        <taxon>Moraceae</taxon>
        <taxon>Ficeae</taxon>
        <taxon>Ficus</taxon>
    </lineage>
</organism>
<reference evidence="5" key="1">
    <citation type="submission" date="2023-07" db="EMBL/GenBank/DDBJ databases">
        <title>draft genome sequence of fig (Ficus carica).</title>
        <authorList>
            <person name="Takahashi T."/>
            <person name="Nishimura K."/>
        </authorList>
    </citation>
    <scope>NUCLEOTIDE SEQUENCE</scope>
</reference>
<dbReference type="PANTHER" id="PTHR22881:SF26">
    <property type="entry name" value="BROMODOMAIN CONTAINING PROTEIN, EXPRESSED"/>
    <property type="match status" value="1"/>
</dbReference>
<proteinExistence type="predicted"/>
<keyword evidence="1 2" id="KW-0103">Bromodomain</keyword>
<dbReference type="Pfam" id="PF00439">
    <property type="entry name" value="Bromodomain"/>
    <property type="match status" value="1"/>
</dbReference>
<feature type="region of interest" description="Disordered" evidence="3">
    <location>
        <begin position="1"/>
        <end position="81"/>
    </location>
</feature>
<dbReference type="PROSITE" id="PS50014">
    <property type="entry name" value="BROMODOMAIN_2"/>
    <property type="match status" value="1"/>
</dbReference>
<name>A0AA88D1P2_FICCA</name>
<dbReference type="SMART" id="SM00297">
    <property type="entry name" value="BROMO"/>
    <property type="match status" value="1"/>
</dbReference>
<dbReference type="EMBL" id="BTGU01000011">
    <property type="protein sequence ID" value="GMN40660.1"/>
    <property type="molecule type" value="Genomic_DNA"/>
</dbReference>
<dbReference type="InterPro" id="IPR051831">
    <property type="entry name" value="Bromodomain_contain_prot"/>
</dbReference>